<reference evidence="2" key="1">
    <citation type="journal article" date="2019" name="Sci. Rep.">
        <title>Draft genome of Tanacetum cinerariifolium, the natural source of mosquito coil.</title>
        <authorList>
            <person name="Yamashiro T."/>
            <person name="Shiraishi A."/>
            <person name="Satake H."/>
            <person name="Nakayama K."/>
        </authorList>
    </citation>
    <scope>NUCLEOTIDE SEQUENCE</scope>
</reference>
<evidence type="ECO:0000256" key="1">
    <source>
        <dbReference type="SAM" id="MobiDB-lite"/>
    </source>
</evidence>
<gene>
    <name evidence="2" type="ORF">Tci_053241</name>
</gene>
<feature type="region of interest" description="Disordered" evidence="1">
    <location>
        <begin position="1"/>
        <end position="22"/>
    </location>
</feature>
<sequence>MAESSAQNPSSPNITPKEELDTQERPKSLHPFLLTHQVEFTFDEITFSTNNEVALLYPSHPKTEYFETVLDFISKCCLKEAFTRAPNQFVKYLAEFWYTAKTLEESKIWDSTPTRGIRGEIWVNTIRNAIRTNYPNEYVASPSLTIVRPWFSLIGYNGEIRAKGILKKSCLPPRWRLLMAKIIECLGGMDERTQNYLPNRVFARTNLSVLVDTTKSVGDGLKISHTDLGTNEESISDEILKKRKLEDLSNLMQDIRATFFSLDSVEAEPIIISDESEKEETERYKDTHATSHDEPKDTSVLHPPSSKSVQL</sequence>
<name>A0A6L2N570_TANCI</name>
<comment type="caution">
    <text evidence="2">The sequence shown here is derived from an EMBL/GenBank/DDBJ whole genome shotgun (WGS) entry which is preliminary data.</text>
</comment>
<protein>
    <submittedName>
        <fullName evidence="2">Uncharacterized protein</fullName>
    </submittedName>
</protein>
<dbReference type="EMBL" id="BKCJ010008243">
    <property type="protein sequence ID" value="GEU81263.1"/>
    <property type="molecule type" value="Genomic_DNA"/>
</dbReference>
<feature type="region of interest" description="Disordered" evidence="1">
    <location>
        <begin position="271"/>
        <end position="311"/>
    </location>
</feature>
<feature type="compositionally biased region" description="Polar residues" evidence="1">
    <location>
        <begin position="1"/>
        <end position="14"/>
    </location>
</feature>
<organism evidence="2">
    <name type="scientific">Tanacetum cinerariifolium</name>
    <name type="common">Dalmatian daisy</name>
    <name type="synonym">Chrysanthemum cinerariifolium</name>
    <dbReference type="NCBI Taxonomy" id="118510"/>
    <lineage>
        <taxon>Eukaryota</taxon>
        <taxon>Viridiplantae</taxon>
        <taxon>Streptophyta</taxon>
        <taxon>Embryophyta</taxon>
        <taxon>Tracheophyta</taxon>
        <taxon>Spermatophyta</taxon>
        <taxon>Magnoliopsida</taxon>
        <taxon>eudicotyledons</taxon>
        <taxon>Gunneridae</taxon>
        <taxon>Pentapetalae</taxon>
        <taxon>asterids</taxon>
        <taxon>campanulids</taxon>
        <taxon>Asterales</taxon>
        <taxon>Asteraceae</taxon>
        <taxon>Asteroideae</taxon>
        <taxon>Anthemideae</taxon>
        <taxon>Anthemidinae</taxon>
        <taxon>Tanacetum</taxon>
    </lineage>
</organism>
<accession>A0A6L2N570</accession>
<feature type="compositionally biased region" description="Basic and acidic residues" evidence="1">
    <location>
        <begin position="280"/>
        <end position="299"/>
    </location>
</feature>
<proteinExistence type="predicted"/>
<evidence type="ECO:0000313" key="2">
    <source>
        <dbReference type="EMBL" id="GEU81263.1"/>
    </source>
</evidence>
<dbReference type="AlphaFoldDB" id="A0A6L2N570"/>